<protein>
    <submittedName>
        <fullName evidence="3">Uncharacterized protein</fullName>
    </submittedName>
</protein>
<reference evidence="3 4" key="1">
    <citation type="submission" date="2020-04" db="EMBL/GenBank/DDBJ databases">
        <title>Metagenomic profiling of ammonia- and methane-oxidizing microorganisms in a Dutch drinking water treatment plant.</title>
        <authorList>
            <person name="Poghosyan L."/>
            <person name="Leucker S."/>
        </authorList>
    </citation>
    <scope>NUCLEOTIDE SEQUENCE [LARGE SCALE GENOMIC DNA]</scope>
    <source>
        <strain evidence="3">S-RSF-IL-03</strain>
    </source>
</reference>
<proteinExistence type="predicted"/>
<accession>A0A849SBI3</accession>
<organism evidence="3 4">
    <name type="scientific">Eiseniibacteriota bacterium</name>
    <dbReference type="NCBI Taxonomy" id="2212470"/>
    <lineage>
        <taxon>Bacteria</taxon>
        <taxon>Candidatus Eiseniibacteriota</taxon>
    </lineage>
</organism>
<evidence type="ECO:0000256" key="1">
    <source>
        <dbReference type="SAM" id="MobiDB-lite"/>
    </source>
</evidence>
<sequence>MNATQSFARVAAALLLLASIGAARSAWAQQILLDKPIRAGELVVFPDLNDATTYYYVVDKPKLAKDASGRPQFSFLRYVENVRSGADQPEAREGTGGGIVHAVVQLSVSPEQVSNAQRELQRTRPGAKLVGPVLFKSGKVGLVSSFKDTKGNLSTQVVGLGNAPLLDGEKAAVSIQLTKLGSKVLWESFQTAAPDVTFSFEMDLGGYRSPARATIEADFDQIYQHKSFGAAVATTMLAGEIQTAFDDLRSSSAIKVTQVGTDAQMEAILSTAYNKISEMMFAPAPGTSAPTLGLLGTTAAPSLLDRASAMLAQNRARVSGENDKVRAENAAARESARKADEAARAARATAVAVAPQTAVRDTAAGTAKKPADSAGEKRARERDARAARTGDDVWGSPMALKAPLRTEESAAAERAADRAAEAAVPASPPPVLREESEMPGMAILASYEMKTVRQRGTFKLDLNKFTSDQLTLRFDENIGDLRSLTGDAAHFRQVNLDDPLFKQRELVVFVDGLNAKDFGEYVNFAAVRMRKTHQEGEASTDEVRIDRINFNKEGNNFKLLYGWKGDEDRRKWMDYEYQTTWSFFGGTEMAQPWKKASAGALALAAPFQRRSIELQADADAVARAEVRSISVKVFYKLGGAEQTRTAMLNVGKQQLSERIEFMLPGDSQDYDYEIVWQLRGNRSVSSGRKRGNSAILFVDEVVAG</sequence>
<dbReference type="AlphaFoldDB" id="A0A849SBI3"/>
<dbReference type="Proteomes" id="UP000580839">
    <property type="component" value="Unassembled WGS sequence"/>
</dbReference>
<gene>
    <name evidence="3" type="ORF">HOP12_00985</name>
</gene>
<evidence type="ECO:0000313" key="4">
    <source>
        <dbReference type="Proteomes" id="UP000580839"/>
    </source>
</evidence>
<dbReference type="EMBL" id="JABFRW010000010">
    <property type="protein sequence ID" value="NOT32722.1"/>
    <property type="molecule type" value="Genomic_DNA"/>
</dbReference>
<feature type="compositionally biased region" description="Basic and acidic residues" evidence="1">
    <location>
        <begin position="369"/>
        <end position="391"/>
    </location>
</feature>
<evidence type="ECO:0000313" key="3">
    <source>
        <dbReference type="EMBL" id="NOT32722.1"/>
    </source>
</evidence>
<feature type="chain" id="PRO_5032717034" evidence="2">
    <location>
        <begin position="29"/>
        <end position="704"/>
    </location>
</feature>
<name>A0A849SBI3_UNCEI</name>
<keyword evidence="2" id="KW-0732">Signal</keyword>
<feature type="signal peptide" evidence="2">
    <location>
        <begin position="1"/>
        <end position="28"/>
    </location>
</feature>
<feature type="region of interest" description="Disordered" evidence="1">
    <location>
        <begin position="319"/>
        <end position="341"/>
    </location>
</feature>
<feature type="region of interest" description="Disordered" evidence="1">
    <location>
        <begin position="355"/>
        <end position="434"/>
    </location>
</feature>
<comment type="caution">
    <text evidence="3">The sequence shown here is derived from an EMBL/GenBank/DDBJ whole genome shotgun (WGS) entry which is preliminary data.</text>
</comment>
<evidence type="ECO:0000256" key="2">
    <source>
        <dbReference type="SAM" id="SignalP"/>
    </source>
</evidence>